<name>A0AAN8SCL7_POLSC</name>
<reference evidence="1 2" key="1">
    <citation type="submission" date="2023-10" db="EMBL/GenBank/DDBJ databases">
        <title>Genomes of two closely related lineages of the louse Polyplax serrata with different host specificities.</title>
        <authorList>
            <person name="Martinu J."/>
            <person name="Tarabai H."/>
            <person name="Stefka J."/>
            <person name="Hypsa V."/>
        </authorList>
    </citation>
    <scope>NUCLEOTIDE SEQUENCE [LARGE SCALE GENOMIC DNA]</scope>
    <source>
        <strain evidence="1">HR10_N</strain>
    </source>
</reference>
<organism evidence="1 2">
    <name type="scientific">Polyplax serrata</name>
    <name type="common">Common mouse louse</name>
    <dbReference type="NCBI Taxonomy" id="468196"/>
    <lineage>
        <taxon>Eukaryota</taxon>
        <taxon>Metazoa</taxon>
        <taxon>Ecdysozoa</taxon>
        <taxon>Arthropoda</taxon>
        <taxon>Hexapoda</taxon>
        <taxon>Insecta</taxon>
        <taxon>Pterygota</taxon>
        <taxon>Neoptera</taxon>
        <taxon>Paraneoptera</taxon>
        <taxon>Psocodea</taxon>
        <taxon>Troctomorpha</taxon>
        <taxon>Phthiraptera</taxon>
        <taxon>Anoplura</taxon>
        <taxon>Polyplacidae</taxon>
        <taxon>Polyplax</taxon>
    </lineage>
</organism>
<proteinExistence type="predicted"/>
<dbReference type="AlphaFoldDB" id="A0AAN8SCL7"/>
<evidence type="ECO:0000313" key="2">
    <source>
        <dbReference type="Proteomes" id="UP001372834"/>
    </source>
</evidence>
<gene>
    <name evidence="1" type="ORF">RUM43_000550</name>
</gene>
<protein>
    <submittedName>
        <fullName evidence="1">Uncharacterized protein</fullName>
    </submittedName>
</protein>
<comment type="caution">
    <text evidence="1">The sequence shown here is derived from an EMBL/GenBank/DDBJ whole genome shotgun (WGS) entry which is preliminary data.</text>
</comment>
<dbReference type="Proteomes" id="UP001372834">
    <property type="component" value="Unassembled WGS sequence"/>
</dbReference>
<evidence type="ECO:0000313" key="1">
    <source>
        <dbReference type="EMBL" id="KAK6644283.1"/>
    </source>
</evidence>
<sequence>MYISSFSTPASVPSASISGCCTRLTYDTFSAHSVKGIRNEAEADINTETETVEYEVQNFWPLSMIETNLLMFERKSDCQDIRGALRISTARNSLIDNKDGNPEKVFRSSVVDRRQKPEGWNQNSSSSSSSEAKFRMVPIILIIKQIVRPVIVLIGLEGANALSRAQESTTEPE</sequence>
<dbReference type="EMBL" id="JAWJWE010000001">
    <property type="protein sequence ID" value="KAK6644283.1"/>
    <property type="molecule type" value="Genomic_DNA"/>
</dbReference>
<accession>A0AAN8SCL7</accession>